<dbReference type="CDD" id="cd06170">
    <property type="entry name" value="LuxR_C_like"/>
    <property type="match status" value="1"/>
</dbReference>
<feature type="transmembrane region" description="Helical" evidence="4">
    <location>
        <begin position="39"/>
        <end position="58"/>
    </location>
</feature>
<name>A0A2U2PHC1_9SPHI</name>
<evidence type="ECO:0000256" key="1">
    <source>
        <dbReference type="ARBA" id="ARBA00023015"/>
    </source>
</evidence>
<keyword evidence="4" id="KW-0472">Membrane</keyword>
<evidence type="ECO:0000256" key="2">
    <source>
        <dbReference type="ARBA" id="ARBA00023125"/>
    </source>
</evidence>
<dbReference type="PROSITE" id="PS50043">
    <property type="entry name" value="HTH_LUXR_2"/>
    <property type="match status" value="1"/>
</dbReference>
<dbReference type="SMART" id="SM00421">
    <property type="entry name" value="HTH_LUXR"/>
    <property type="match status" value="1"/>
</dbReference>
<evidence type="ECO:0000313" key="6">
    <source>
        <dbReference type="EMBL" id="PWG80813.1"/>
    </source>
</evidence>
<protein>
    <submittedName>
        <fullName evidence="6">LuxR family transcriptional regulator</fullName>
    </submittedName>
</protein>
<reference evidence="6 7" key="1">
    <citation type="submission" date="2018-04" db="EMBL/GenBank/DDBJ databases">
        <title>Pedobacter chongqingensis sp. nov., isolated from a rottenly hemp rope.</title>
        <authorList>
            <person name="Cai Y."/>
        </authorList>
    </citation>
    <scope>NUCLEOTIDE SEQUENCE [LARGE SCALE GENOMIC DNA]</scope>
    <source>
        <strain evidence="6 7">FJ4-8</strain>
    </source>
</reference>
<keyword evidence="7" id="KW-1185">Reference proteome</keyword>
<dbReference type="GO" id="GO:0003677">
    <property type="term" value="F:DNA binding"/>
    <property type="evidence" value="ECO:0007669"/>
    <property type="project" value="UniProtKB-KW"/>
</dbReference>
<feature type="transmembrane region" description="Helical" evidence="4">
    <location>
        <begin position="175"/>
        <end position="195"/>
    </location>
</feature>
<evidence type="ECO:0000313" key="7">
    <source>
        <dbReference type="Proteomes" id="UP000245647"/>
    </source>
</evidence>
<dbReference type="RefSeq" id="WP_109415669.1">
    <property type="nucleotide sequence ID" value="NZ_QEAS01000007.1"/>
</dbReference>
<dbReference type="InterPro" id="IPR000792">
    <property type="entry name" value="Tscrpt_reg_LuxR_C"/>
</dbReference>
<feature type="transmembrane region" description="Helical" evidence="4">
    <location>
        <begin position="12"/>
        <end position="32"/>
    </location>
</feature>
<organism evidence="6 7">
    <name type="scientific">Pararcticibacter amylolyticus</name>
    <dbReference type="NCBI Taxonomy" id="2173175"/>
    <lineage>
        <taxon>Bacteria</taxon>
        <taxon>Pseudomonadati</taxon>
        <taxon>Bacteroidota</taxon>
        <taxon>Sphingobacteriia</taxon>
        <taxon>Sphingobacteriales</taxon>
        <taxon>Sphingobacteriaceae</taxon>
        <taxon>Pararcticibacter</taxon>
    </lineage>
</organism>
<dbReference type="Proteomes" id="UP000245647">
    <property type="component" value="Unassembled WGS sequence"/>
</dbReference>
<keyword evidence="4" id="KW-0812">Transmembrane</keyword>
<dbReference type="PANTHER" id="PTHR44688:SF16">
    <property type="entry name" value="DNA-BINDING TRANSCRIPTIONAL ACTIVATOR DEVR_DOSR"/>
    <property type="match status" value="1"/>
</dbReference>
<dbReference type="PRINTS" id="PR00038">
    <property type="entry name" value="HTHLUXR"/>
</dbReference>
<keyword evidence="4" id="KW-1133">Transmembrane helix</keyword>
<dbReference type="PANTHER" id="PTHR44688">
    <property type="entry name" value="DNA-BINDING TRANSCRIPTIONAL ACTIVATOR DEVR_DOSR"/>
    <property type="match status" value="1"/>
</dbReference>
<gene>
    <name evidence="6" type="ORF">DDR33_10170</name>
</gene>
<dbReference type="SUPFAM" id="SSF46894">
    <property type="entry name" value="C-terminal effector domain of the bipartite response regulators"/>
    <property type="match status" value="1"/>
</dbReference>
<evidence type="ECO:0000259" key="5">
    <source>
        <dbReference type="PROSITE" id="PS50043"/>
    </source>
</evidence>
<feature type="transmembrane region" description="Helical" evidence="4">
    <location>
        <begin position="103"/>
        <end position="126"/>
    </location>
</feature>
<dbReference type="Pfam" id="PF00196">
    <property type="entry name" value="GerE"/>
    <property type="match status" value="1"/>
</dbReference>
<accession>A0A2U2PHC1</accession>
<dbReference type="InterPro" id="IPR016032">
    <property type="entry name" value="Sig_transdc_resp-reg_C-effctor"/>
</dbReference>
<comment type="caution">
    <text evidence="6">The sequence shown here is derived from an EMBL/GenBank/DDBJ whole genome shotgun (WGS) entry which is preliminary data.</text>
</comment>
<keyword evidence="3" id="KW-0804">Transcription</keyword>
<proteinExistence type="predicted"/>
<sequence length="309" mass="36075">MFAFGEMHGVTLVIVVIECCFLFYQVTHYLAWPDDKSRFWYLVLLALLIFYNVTGGFFPDPNIRWLPVMTQNIIAYGGGFLMASYFPFFFFKGFGVSSLRWHALVGVPLFLLLPYVTAFLVVYPLTADLEKAITWGMPVPFLYSIVLIWVILVAVRRMFDEEKQDGQYNTKLEMMLVYCSVAPWVLMSVFSWLHVTQWVEVLVTNLGFLFTTFIFISRSIRAERLDKERLLELQNKVPFSQAFERNILLYRFTERELEVVRLIRQGYSRAEIADMLCISIGTLGKHIQFIHEKAEVSTRQQLMAKLEMP</sequence>
<feature type="domain" description="HTH luxR-type" evidence="5">
    <location>
        <begin position="245"/>
        <end position="309"/>
    </location>
</feature>
<dbReference type="EMBL" id="QEAS01000007">
    <property type="protein sequence ID" value="PWG80813.1"/>
    <property type="molecule type" value="Genomic_DNA"/>
</dbReference>
<dbReference type="Gene3D" id="1.10.10.10">
    <property type="entry name" value="Winged helix-like DNA-binding domain superfamily/Winged helix DNA-binding domain"/>
    <property type="match status" value="1"/>
</dbReference>
<dbReference type="InterPro" id="IPR036388">
    <property type="entry name" value="WH-like_DNA-bd_sf"/>
</dbReference>
<dbReference type="AlphaFoldDB" id="A0A2U2PHC1"/>
<feature type="transmembrane region" description="Helical" evidence="4">
    <location>
        <begin position="201"/>
        <end position="220"/>
    </location>
</feature>
<evidence type="ECO:0000256" key="4">
    <source>
        <dbReference type="SAM" id="Phobius"/>
    </source>
</evidence>
<feature type="transmembrane region" description="Helical" evidence="4">
    <location>
        <begin position="73"/>
        <end position="91"/>
    </location>
</feature>
<keyword evidence="2" id="KW-0238">DNA-binding</keyword>
<feature type="transmembrane region" description="Helical" evidence="4">
    <location>
        <begin position="132"/>
        <end position="155"/>
    </location>
</feature>
<dbReference type="OrthoDB" id="966138at2"/>
<dbReference type="GO" id="GO:0006355">
    <property type="term" value="P:regulation of DNA-templated transcription"/>
    <property type="evidence" value="ECO:0007669"/>
    <property type="project" value="InterPro"/>
</dbReference>
<evidence type="ECO:0000256" key="3">
    <source>
        <dbReference type="ARBA" id="ARBA00023163"/>
    </source>
</evidence>
<keyword evidence="1" id="KW-0805">Transcription regulation</keyword>